<dbReference type="Proteomes" id="UP000008810">
    <property type="component" value="Chromosome 4"/>
</dbReference>
<evidence type="ECO:0000313" key="3">
    <source>
        <dbReference type="EMBL" id="PNT63255.1"/>
    </source>
</evidence>
<proteinExistence type="predicted"/>
<dbReference type="InterPro" id="IPR045005">
    <property type="entry name" value="BPM1-6"/>
</dbReference>
<dbReference type="OrthoDB" id="684466at2759"/>
<dbReference type="PANTHER" id="PTHR26379:SF440">
    <property type="entry name" value="MATH DOMAIN-CONTAINING PROTEIN"/>
    <property type="match status" value="1"/>
</dbReference>
<reference evidence="3" key="2">
    <citation type="submission" date="2017-06" db="EMBL/GenBank/DDBJ databases">
        <title>WGS assembly of Brachypodium distachyon.</title>
        <authorList>
            <consortium name="The International Brachypodium Initiative"/>
            <person name="Lucas S."/>
            <person name="Harmon-Smith M."/>
            <person name="Lail K."/>
            <person name="Tice H."/>
            <person name="Grimwood J."/>
            <person name="Bruce D."/>
            <person name="Barry K."/>
            <person name="Shu S."/>
            <person name="Lindquist E."/>
            <person name="Wang M."/>
            <person name="Pitluck S."/>
            <person name="Vogel J.P."/>
            <person name="Garvin D.F."/>
            <person name="Mockler T.C."/>
            <person name="Schmutz J."/>
            <person name="Rokhsar D."/>
            <person name="Bevan M.W."/>
        </authorList>
    </citation>
    <scope>NUCLEOTIDE SEQUENCE</scope>
    <source>
        <strain evidence="3">Bd21</strain>
    </source>
</reference>
<dbReference type="InterPro" id="IPR002083">
    <property type="entry name" value="MATH/TRAF_dom"/>
</dbReference>
<reference evidence="4" key="3">
    <citation type="submission" date="2018-08" db="UniProtKB">
        <authorList>
            <consortium name="EnsemblPlants"/>
        </authorList>
    </citation>
    <scope>IDENTIFICATION</scope>
    <source>
        <strain evidence="4">cv. Bd21</strain>
    </source>
</reference>
<evidence type="ECO:0000313" key="4">
    <source>
        <dbReference type="EnsemblPlants" id="PNT63254"/>
    </source>
</evidence>
<dbReference type="Pfam" id="PF22486">
    <property type="entry name" value="MATH_2"/>
    <property type="match status" value="1"/>
</dbReference>
<dbReference type="STRING" id="15368.A0A2K2CMJ9"/>
<dbReference type="EnsemblPlants" id="PNT63255">
    <property type="protein sequence ID" value="PNT63255"/>
    <property type="gene ID" value="BRADI_4g13513v3"/>
</dbReference>
<dbReference type="Gramene" id="PNT63254">
    <property type="protein sequence ID" value="PNT63254"/>
    <property type="gene ID" value="BRADI_4g13508v3"/>
</dbReference>
<evidence type="ECO:0000313" key="2">
    <source>
        <dbReference type="EMBL" id="PNT63254.1"/>
    </source>
</evidence>
<dbReference type="SMART" id="SM00061">
    <property type="entry name" value="MATH"/>
    <property type="match status" value="1"/>
</dbReference>
<dbReference type="InParanoid" id="A0A2K2CMJ9"/>
<dbReference type="EMBL" id="CM000883">
    <property type="protein sequence ID" value="PNT63255.1"/>
    <property type="molecule type" value="Genomic_DNA"/>
</dbReference>
<dbReference type="AlphaFoldDB" id="A0A2K2CMJ9"/>
<sequence length="174" mass="18668">MSSSSASSITGKALTGSHVLKIDGYSRTTGIGTGNCVKSRPFTAGGHKWCLEYYPDGYNSTYGSNWISIPSPSGRGWPIRALYKISLLDQYGQPGSIKAESSKCCTFNTLAIHGSYKFIKNEDLLKSAYLKDDSFSIRCDITVVTEIVAEDVVVAAPATVAAGVLRIKEEARGV</sequence>
<dbReference type="PROSITE" id="PS50144">
    <property type="entry name" value="MATH"/>
    <property type="match status" value="1"/>
</dbReference>
<dbReference type="SUPFAM" id="SSF49599">
    <property type="entry name" value="TRAF domain-like"/>
    <property type="match status" value="1"/>
</dbReference>
<dbReference type="InterPro" id="IPR008974">
    <property type="entry name" value="TRAF-like"/>
</dbReference>
<dbReference type="PANTHER" id="PTHR26379">
    <property type="entry name" value="BTB/POZ AND MATH DOMAIN-CONTAINING PROTEIN 1"/>
    <property type="match status" value="1"/>
</dbReference>
<reference evidence="3 4" key="1">
    <citation type="journal article" date="2010" name="Nature">
        <title>Genome sequencing and analysis of the model grass Brachypodium distachyon.</title>
        <authorList>
            <consortium name="International Brachypodium Initiative"/>
        </authorList>
    </citation>
    <scope>NUCLEOTIDE SEQUENCE [LARGE SCALE GENOMIC DNA]</scope>
    <source>
        <strain evidence="3 4">Bd21</strain>
    </source>
</reference>
<feature type="domain" description="MATH" evidence="1">
    <location>
        <begin position="15"/>
        <end position="141"/>
    </location>
</feature>
<dbReference type="Gene3D" id="2.60.210.10">
    <property type="entry name" value="Apoptosis, Tumor Necrosis Factor Receptor Associated Protein 2, Chain A"/>
    <property type="match status" value="1"/>
</dbReference>
<dbReference type="CDD" id="cd00121">
    <property type="entry name" value="MATH"/>
    <property type="match status" value="1"/>
</dbReference>
<dbReference type="EnsemblPlants" id="PNT63254">
    <property type="protein sequence ID" value="PNT63254"/>
    <property type="gene ID" value="BRADI_4g13508v3"/>
</dbReference>
<evidence type="ECO:0000313" key="5">
    <source>
        <dbReference type="Proteomes" id="UP000008810"/>
    </source>
</evidence>
<keyword evidence="5" id="KW-1185">Reference proteome</keyword>
<dbReference type="Gramene" id="PNT63255">
    <property type="protein sequence ID" value="PNT63255"/>
    <property type="gene ID" value="BRADI_4g13513v3"/>
</dbReference>
<name>A0A2K2CMJ9_BRADI</name>
<dbReference type="EMBL" id="CM000883">
    <property type="protein sequence ID" value="PNT63254.1"/>
    <property type="molecule type" value="Genomic_DNA"/>
</dbReference>
<dbReference type="GO" id="GO:0016567">
    <property type="term" value="P:protein ubiquitination"/>
    <property type="evidence" value="ECO:0007669"/>
    <property type="project" value="InterPro"/>
</dbReference>
<gene>
    <name evidence="2" type="ORF">BRADI_4g13508v3</name>
    <name evidence="3" type="ORF">BRADI_4g13513v3</name>
</gene>
<evidence type="ECO:0000259" key="1">
    <source>
        <dbReference type="PROSITE" id="PS50144"/>
    </source>
</evidence>
<accession>A0A2K2CMJ9</accession>
<organism evidence="3">
    <name type="scientific">Brachypodium distachyon</name>
    <name type="common">Purple false brome</name>
    <name type="synonym">Trachynia distachya</name>
    <dbReference type="NCBI Taxonomy" id="15368"/>
    <lineage>
        <taxon>Eukaryota</taxon>
        <taxon>Viridiplantae</taxon>
        <taxon>Streptophyta</taxon>
        <taxon>Embryophyta</taxon>
        <taxon>Tracheophyta</taxon>
        <taxon>Spermatophyta</taxon>
        <taxon>Magnoliopsida</taxon>
        <taxon>Liliopsida</taxon>
        <taxon>Poales</taxon>
        <taxon>Poaceae</taxon>
        <taxon>BOP clade</taxon>
        <taxon>Pooideae</taxon>
        <taxon>Stipodae</taxon>
        <taxon>Brachypodieae</taxon>
        <taxon>Brachypodium</taxon>
    </lineage>
</organism>
<protein>
    <recommendedName>
        <fullName evidence="1">MATH domain-containing protein</fullName>
    </recommendedName>
</protein>